<evidence type="ECO:0000256" key="1">
    <source>
        <dbReference type="ARBA" id="ARBA00022801"/>
    </source>
</evidence>
<gene>
    <name evidence="3" type="ORF">SDC9_112292</name>
</gene>
<keyword evidence="2" id="KW-0472">Membrane</keyword>
<dbReference type="SUPFAM" id="SSF63817">
    <property type="entry name" value="Sortase"/>
    <property type="match status" value="1"/>
</dbReference>
<evidence type="ECO:0008006" key="4">
    <source>
        <dbReference type="Google" id="ProtNLM"/>
    </source>
</evidence>
<dbReference type="CDD" id="cd05830">
    <property type="entry name" value="Sortase_E"/>
    <property type="match status" value="1"/>
</dbReference>
<dbReference type="Pfam" id="PF04203">
    <property type="entry name" value="Sortase"/>
    <property type="match status" value="1"/>
</dbReference>
<reference evidence="3" key="1">
    <citation type="submission" date="2019-08" db="EMBL/GenBank/DDBJ databases">
        <authorList>
            <person name="Kucharzyk K."/>
            <person name="Murdoch R.W."/>
            <person name="Higgins S."/>
            <person name="Loffler F."/>
        </authorList>
    </citation>
    <scope>NUCLEOTIDE SEQUENCE</scope>
</reference>
<dbReference type="InterPro" id="IPR042003">
    <property type="entry name" value="Sortase_E"/>
</dbReference>
<evidence type="ECO:0000313" key="3">
    <source>
        <dbReference type="EMBL" id="MPM65396.1"/>
    </source>
</evidence>
<dbReference type="InterPro" id="IPR005754">
    <property type="entry name" value="Sortase"/>
</dbReference>
<keyword evidence="1" id="KW-0378">Hydrolase</keyword>
<dbReference type="InterPro" id="IPR023365">
    <property type="entry name" value="Sortase_dom-sf"/>
</dbReference>
<comment type="caution">
    <text evidence="3">The sequence shown here is derived from an EMBL/GenBank/DDBJ whole genome shotgun (WGS) entry which is preliminary data.</text>
</comment>
<sequence length="248" mass="28134">MALKHARQKPQHYRQKKVTARGVLSAILLCAGAALVLYYVVVNWVPKWYREFTYWQNLSNLTDMDVSEADVSQLDTSQADPLAGDNYPRYTYPTDRFFLSDERKAYQNGDMTLRVPRLAYEGEVRSGTTQSVLKYGPGLYRYSALPSYGNPNVCIAGHRGVYGAEFYNIDKFEEGDKIYLDYNGYRFTYAYVETIVVPPNDWGMIYCADYSAVTLTSCHPMDTSADRMCVRGKLIAVEELPKDSSSSG</sequence>
<name>A0A645BJK5_9ZZZZ</name>
<dbReference type="GO" id="GO:0016787">
    <property type="term" value="F:hydrolase activity"/>
    <property type="evidence" value="ECO:0007669"/>
    <property type="project" value="UniProtKB-KW"/>
</dbReference>
<dbReference type="NCBIfam" id="TIGR01076">
    <property type="entry name" value="sortase_fam"/>
    <property type="match status" value="1"/>
</dbReference>
<keyword evidence="2" id="KW-0812">Transmembrane</keyword>
<evidence type="ECO:0000256" key="2">
    <source>
        <dbReference type="SAM" id="Phobius"/>
    </source>
</evidence>
<accession>A0A645BJK5</accession>
<protein>
    <recommendedName>
        <fullName evidence="4">Sortase A</fullName>
    </recommendedName>
</protein>
<dbReference type="EMBL" id="VSSQ01020494">
    <property type="protein sequence ID" value="MPM65396.1"/>
    <property type="molecule type" value="Genomic_DNA"/>
</dbReference>
<feature type="transmembrane region" description="Helical" evidence="2">
    <location>
        <begin position="21"/>
        <end position="41"/>
    </location>
</feature>
<organism evidence="3">
    <name type="scientific">bioreactor metagenome</name>
    <dbReference type="NCBI Taxonomy" id="1076179"/>
    <lineage>
        <taxon>unclassified sequences</taxon>
        <taxon>metagenomes</taxon>
        <taxon>ecological metagenomes</taxon>
    </lineage>
</organism>
<keyword evidence="2" id="KW-1133">Transmembrane helix</keyword>
<proteinExistence type="predicted"/>
<dbReference type="Gene3D" id="2.40.260.10">
    <property type="entry name" value="Sortase"/>
    <property type="match status" value="1"/>
</dbReference>
<dbReference type="AlphaFoldDB" id="A0A645BJK5"/>